<dbReference type="InterPro" id="IPR046867">
    <property type="entry name" value="AldOxase/xan_DH_MoCoBD2"/>
</dbReference>
<evidence type="ECO:0000313" key="2">
    <source>
        <dbReference type="EMBL" id="MFD1911111.1"/>
    </source>
</evidence>
<dbReference type="Proteomes" id="UP001597353">
    <property type="component" value="Unassembled WGS sequence"/>
</dbReference>
<dbReference type="Pfam" id="PF20256">
    <property type="entry name" value="MoCoBD_2"/>
    <property type="match status" value="2"/>
</dbReference>
<dbReference type="InterPro" id="IPR012368">
    <property type="entry name" value="OxRdtase_Mopterin-bd_su_IorB"/>
</dbReference>
<dbReference type="PROSITE" id="PS51318">
    <property type="entry name" value="TAT"/>
    <property type="match status" value="1"/>
</dbReference>
<dbReference type="Pfam" id="PF02738">
    <property type="entry name" value="MoCoBD_1"/>
    <property type="match status" value="1"/>
</dbReference>
<dbReference type="PANTHER" id="PTHR47495:SF1">
    <property type="entry name" value="BLL3820 PROTEIN"/>
    <property type="match status" value="1"/>
</dbReference>
<name>A0ABW4S1D3_9RHOB</name>
<comment type="caution">
    <text evidence="2">The sequence shown here is derived from an EMBL/GenBank/DDBJ whole genome shotgun (WGS) entry which is preliminary data.</text>
</comment>
<feature type="domain" description="Aldehyde oxidase/xanthine dehydrogenase a/b hammerhead" evidence="1">
    <location>
        <begin position="243"/>
        <end position="323"/>
    </location>
</feature>
<dbReference type="InterPro" id="IPR008274">
    <property type="entry name" value="AldOxase/xan_DH_MoCoBD1"/>
</dbReference>
<dbReference type="InterPro" id="IPR006311">
    <property type="entry name" value="TAT_signal"/>
</dbReference>
<dbReference type="PANTHER" id="PTHR47495">
    <property type="entry name" value="ALDEHYDE DEHYDROGENASE"/>
    <property type="match status" value="1"/>
</dbReference>
<evidence type="ECO:0000313" key="3">
    <source>
        <dbReference type="Proteomes" id="UP001597353"/>
    </source>
</evidence>
<keyword evidence="3" id="KW-1185">Reference proteome</keyword>
<dbReference type="Gene3D" id="3.30.365.10">
    <property type="entry name" value="Aldehyde oxidase/xanthine dehydrogenase, molybdopterin binding domain"/>
    <property type="match status" value="4"/>
</dbReference>
<gene>
    <name evidence="2" type="ORF">ACFSGJ_02660</name>
</gene>
<dbReference type="InterPro" id="IPR052516">
    <property type="entry name" value="N-heterocyclic_Hydroxylase"/>
</dbReference>
<dbReference type="Gene3D" id="3.90.1170.50">
    <property type="entry name" value="Aldehyde oxidase/xanthine dehydrogenase, a/b hammerhead"/>
    <property type="match status" value="1"/>
</dbReference>
<organism evidence="2 3">
    <name type="scientific">Halodurantibacterium flavum</name>
    <dbReference type="NCBI Taxonomy" id="1382802"/>
    <lineage>
        <taxon>Bacteria</taxon>
        <taxon>Pseudomonadati</taxon>
        <taxon>Pseudomonadota</taxon>
        <taxon>Alphaproteobacteria</taxon>
        <taxon>Rhodobacterales</taxon>
        <taxon>Paracoccaceae</taxon>
        <taxon>Halodurantibacterium</taxon>
    </lineage>
</organism>
<protein>
    <submittedName>
        <fullName evidence="2">Molybdopterin cofactor-binding domain-containing protein</fullName>
    </submittedName>
</protein>
<dbReference type="InterPro" id="IPR000674">
    <property type="entry name" value="Ald_Oxase/Xan_DH_a/b"/>
</dbReference>
<accession>A0ABW4S1D3</accession>
<evidence type="ECO:0000259" key="1">
    <source>
        <dbReference type="SMART" id="SM01008"/>
    </source>
</evidence>
<proteinExistence type="predicted"/>
<dbReference type="PIRSF" id="PIRSF036389">
    <property type="entry name" value="IOR_B"/>
    <property type="match status" value="1"/>
</dbReference>
<dbReference type="EMBL" id="JBHUGH010000002">
    <property type="protein sequence ID" value="MFD1911111.1"/>
    <property type="molecule type" value="Genomic_DNA"/>
</dbReference>
<dbReference type="SMART" id="SM01008">
    <property type="entry name" value="Ald_Xan_dh_C"/>
    <property type="match status" value="1"/>
</dbReference>
<dbReference type="InterPro" id="IPR037165">
    <property type="entry name" value="AldOxase/xan_DH_Mopterin-bd_sf"/>
</dbReference>
<reference evidence="3" key="1">
    <citation type="journal article" date="2019" name="Int. J. Syst. Evol. Microbiol.">
        <title>The Global Catalogue of Microorganisms (GCM) 10K type strain sequencing project: providing services to taxonomists for standard genome sequencing and annotation.</title>
        <authorList>
            <consortium name="The Broad Institute Genomics Platform"/>
            <consortium name="The Broad Institute Genome Sequencing Center for Infectious Disease"/>
            <person name="Wu L."/>
            <person name="Ma J."/>
        </authorList>
    </citation>
    <scope>NUCLEOTIDE SEQUENCE [LARGE SCALE GENOMIC DNA]</scope>
    <source>
        <strain evidence="3">CGMCC 4.7242</strain>
    </source>
</reference>
<dbReference type="RefSeq" id="WP_390259244.1">
    <property type="nucleotide sequence ID" value="NZ_JBHUGH010000002.1"/>
</dbReference>
<dbReference type="SUPFAM" id="SSF56003">
    <property type="entry name" value="Molybdenum cofactor-binding domain"/>
    <property type="match status" value="2"/>
</dbReference>
<sequence>MPRFLTRRGFLVTGAALGGTALVAGVAGVAGTGYLATVDVDGLHGHLDGESAVLNAFVVIREDGHIVIMVPKTEMGQGIHTGLAMIVAEELRVPLDDRLTVEHPTEAHPAYANWANVLQIRPEEASGPVPWVARRLLGQLGFITTGASSSMMNLWHPMRVAGAAAREMLLAAGAAQLGVPVGELVAIDGQIRHASSNRALSFGELARAAAVLDPPSAPRLTPPSEWRLIGRSQPRLDLPAKIRGEPVFGMDVTLPDMVHASVRHAPAFGAGVARVRNEREIRDEPGVLDVVVISERQVAVVAQSWWQAEQAAFLLDVEWTQAGAEAIDSAALSGRLLAALDSENPFDDVDEGDVDGAMSSGGPVIESRYRVPFVTHACMEPMNATVLVREDGTAEGWVPAQTPMAITRGVARGAGWAGVTTTEVTPHVTMNGGAFGRRSDQDVVNQAAFLAARMPGRPVKVIWSREEDISRGLYRTHAAANLRAALGEDGLPVAYDAIVAAQSVIDAVAGRNLPISPGPDGDRITIEGLDKSYYAFANRRTRSVHVPSHVPTHIWRSNGYFYNNFFSESFMDECADAAGIDPLEYRRRLLHASPRHLRVLDRVAEMAGWGMPLAPGRGRGISIDECYRSVVAQVAEVTVAADGKVRVDRVFCAIDCGIVVNPDTVVAQMEGGIVFGVTTALMSEITFDRGAAVESNFHDFPLQRLADAPAIDVAIVQSGEPPCGVGEPGVVPTAAAVANAIFAATGRRLRTLPLAVTETIGERRTRSVLRTEDA</sequence>